<comment type="caution">
    <text evidence="1">The sequence shown here is derived from an EMBL/GenBank/DDBJ whole genome shotgun (WGS) entry which is preliminary data.</text>
</comment>
<gene>
    <name evidence="1" type="ORF">OTI717_LOCUS39884</name>
</gene>
<organism evidence="1 2">
    <name type="scientific">Rotaria sordida</name>
    <dbReference type="NCBI Taxonomy" id="392033"/>
    <lineage>
        <taxon>Eukaryota</taxon>
        <taxon>Metazoa</taxon>
        <taxon>Spiralia</taxon>
        <taxon>Gnathifera</taxon>
        <taxon>Rotifera</taxon>
        <taxon>Eurotatoria</taxon>
        <taxon>Bdelloidea</taxon>
        <taxon>Philodinida</taxon>
        <taxon>Philodinidae</taxon>
        <taxon>Rotaria</taxon>
    </lineage>
</organism>
<dbReference type="AlphaFoldDB" id="A0A820DNL6"/>
<dbReference type="Proteomes" id="UP000663823">
    <property type="component" value="Unassembled WGS sequence"/>
</dbReference>
<evidence type="ECO:0000313" key="1">
    <source>
        <dbReference type="EMBL" id="CAF4235226.1"/>
    </source>
</evidence>
<proteinExistence type="predicted"/>
<name>A0A820DNL6_9BILA</name>
<protein>
    <submittedName>
        <fullName evidence="1">Uncharacterized protein</fullName>
    </submittedName>
</protein>
<accession>A0A820DNL6</accession>
<dbReference type="EMBL" id="CAJOAX010028483">
    <property type="protein sequence ID" value="CAF4235226.1"/>
    <property type="molecule type" value="Genomic_DNA"/>
</dbReference>
<evidence type="ECO:0000313" key="2">
    <source>
        <dbReference type="Proteomes" id="UP000663823"/>
    </source>
</evidence>
<reference evidence="1" key="1">
    <citation type="submission" date="2021-02" db="EMBL/GenBank/DDBJ databases">
        <authorList>
            <person name="Nowell W R."/>
        </authorList>
    </citation>
    <scope>NUCLEOTIDE SEQUENCE</scope>
</reference>
<sequence>MFYQRRQYLLQTERSRDIYLNQCKLYEDIFNLTMERLSHSIQVPFTNHDTRQRYLKHHHDLEKRSNDLQDKIIEQHNIL</sequence>